<dbReference type="Proteomes" id="UP000578077">
    <property type="component" value="Unassembled WGS sequence"/>
</dbReference>
<comment type="caution">
    <text evidence="2">The sequence shown here is derived from an EMBL/GenBank/DDBJ whole genome shotgun (WGS) entry which is preliminary data.</text>
</comment>
<reference evidence="2 3" key="1">
    <citation type="submission" date="2020-08" db="EMBL/GenBank/DDBJ databases">
        <title>Sequencing the genomes of 1000 actinobacteria strains.</title>
        <authorList>
            <person name="Klenk H.-P."/>
        </authorList>
    </citation>
    <scope>NUCLEOTIDE SEQUENCE [LARGE SCALE GENOMIC DNA]</scope>
    <source>
        <strain evidence="2 3">DSM 44593</strain>
    </source>
</reference>
<name>A0A841EFT5_9ACTN</name>
<sequence>MTFADPPRTPLRRALYRAPVWIYRLGLGAVLGGRFLLLTHRGRVTGRARQTVLEVIGRDEDSGGVLAVSGYGGRSQWYRNVRADPRVLVETGRRRYRGTAVLLPPRESGRALAGYAHRRPRTAAGLIRALGHEPDSAGRVYERLGADPENGIPVIALRPDT</sequence>
<keyword evidence="1" id="KW-0472">Membrane</keyword>
<accession>A0A841EFT5</accession>
<dbReference type="EMBL" id="JACHLY010000001">
    <property type="protein sequence ID" value="MBB6000199.1"/>
    <property type="molecule type" value="Genomic_DNA"/>
</dbReference>
<gene>
    <name evidence="2" type="ORF">HNR25_003950</name>
</gene>
<proteinExistence type="predicted"/>
<keyword evidence="3" id="KW-1185">Reference proteome</keyword>
<dbReference type="AlphaFoldDB" id="A0A841EFT5"/>
<feature type="transmembrane region" description="Helical" evidence="1">
    <location>
        <begin position="20"/>
        <end position="39"/>
    </location>
</feature>
<dbReference type="GO" id="GO:0016491">
    <property type="term" value="F:oxidoreductase activity"/>
    <property type="evidence" value="ECO:0007669"/>
    <property type="project" value="InterPro"/>
</dbReference>
<evidence type="ECO:0000313" key="2">
    <source>
        <dbReference type="EMBL" id="MBB6000199.1"/>
    </source>
</evidence>
<evidence type="ECO:0000256" key="1">
    <source>
        <dbReference type="SAM" id="Phobius"/>
    </source>
</evidence>
<evidence type="ECO:0000313" key="3">
    <source>
        <dbReference type="Proteomes" id="UP000578077"/>
    </source>
</evidence>
<protein>
    <submittedName>
        <fullName evidence="2">Deazaflavin-dependent oxidoreductase (Nitroreductase family)</fullName>
    </submittedName>
</protein>
<dbReference type="Gene3D" id="2.30.110.10">
    <property type="entry name" value="Electron Transport, Fmn-binding Protein, Chain A"/>
    <property type="match status" value="1"/>
</dbReference>
<dbReference type="RefSeq" id="WP_184637471.1">
    <property type="nucleotide sequence ID" value="NZ_BAABKT010000029.1"/>
</dbReference>
<dbReference type="NCBIfam" id="TIGR00026">
    <property type="entry name" value="hi_GC_TIGR00026"/>
    <property type="match status" value="1"/>
</dbReference>
<organism evidence="2 3">
    <name type="scientific">Streptomonospora salina</name>
    <dbReference type="NCBI Taxonomy" id="104205"/>
    <lineage>
        <taxon>Bacteria</taxon>
        <taxon>Bacillati</taxon>
        <taxon>Actinomycetota</taxon>
        <taxon>Actinomycetes</taxon>
        <taxon>Streptosporangiales</taxon>
        <taxon>Nocardiopsidaceae</taxon>
        <taxon>Streptomonospora</taxon>
    </lineage>
</organism>
<dbReference type="InterPro" id="IPR012349">
    <property type="entry name" value="Split_barrel_FMN-bd"/>
</dbReference>
<keyword evidence="1" id="KW-0812">Transmembrane</keyword>
<dbReference type="Pfam" id="PF04075">
    <property type="entry name" value="F420H2_quin_red"/>
    <property type="match status" value="1"/>
</dbReference>
<keyword evidence="1" id="KW-1133">Transmembrane helix</keyword>
<dbReference type="InterPro" id="IPR004378">
    <property type="entry name" value="F420H2_quin_Rdtase"/>
</dbReference>